<protein>
    <recommendedName>
        <fullName evidence="4">DUF3021 domain-containing protein</fullName>
    </recommendedName>
</protein>
<comment type="caution">
    <text evidence="2">The sequence shown here is derived from an EMBL/GenBank/DDBJ whole genome shotgun (WGS) entry which is preliminary data.</text>
</comment>
<keyword evidence="1" id="KW-1133">Transmembrane helix</keyword>
<feature type="transmembrane region" description="Helical" evidence="1">
    <location>
        <begin position="48"/>
        <end position="67"/>
    </location>
</feature>
<keyword evidence="1" id="KW-0812">Transmembrane</keyword>
<sequence>MKLFQKIVIFMLLGIGAGNVINLIFGILCGQFYPGMPLYIQSFDNLNMAVLIQTLVYAILGILQGLAGKVFQSKLNDNIVIVFVSHYFLIMLPLVLAGYYLKWFSSFTTLTLMLITTTVVYILIGIVRYFSIKNSISEINIKLRDNR</sequence>
<evidence type="ECO:0000256" key="1">
    <source>
        <dbReference type="SAM" id="Phobius"/>
    </source>
</evidence>
<dbReference type="OrthoDB" id="2219451at2"/>
<feature type="transmembrane region" description="Helical" evidence="1">
    <location>
        <begin position="79"/>
        <end position="101"/>
    </location>
</feature>
<evidence type="ECO:0000313" key="2">
    <source>
        <dbReference type="EMBL" id="KXB59605.1"/>
    </source>
</evidence>
<keyword evidence="1" id="KW-0472">Membrane</keyword>
<dbReference type="EMBL" id="LSDC01000069">
    <property type="protein sequence ID" value="KXB59605.1"/>
    <property type="molecule type" value="Genomic_DNA"/>
</dbReference>
<dbReference type="PATRIC" id="fig|1379.3.peg.1038"/>
<dbReference type="Pfam" id="PF11457">
    <property type="entry name" value="DUF3021"/>
    <property type="match status" value="1"/>
</dbReference>
<accession>A0A133ZVZ6</accession>
<feature type="transmembrane region" description="Helical" evidence="1">
    <location>
        <begin position="107"/>
        <end position="130"/>
    </location>
</feature>
<proteinExistence type="predicted"/>
<dbReference type="RefSeq" id="WP_003144301.1">
    <property type="nucleotide sequence ID" value="NZ_CP083637.1"/>
</dbReference>
<organism evidence="2 3">
    <name type="scientific">Gemella haemolysans</name>
    <dbReference type="NCBI Taxonomy" id="1379"/>
    <lineage>
        <taxon>Bacteria</taxon>
        <taxon>Bacillati</taxon>
        <taxon>Bacillota</taxon>
        <taxon>Bacilli</taxon>
        <taxon>Bacillales</taxon>
        <taxon>Gemellaceae</taxon>
        <taxon>Gemella</taxon>
    </lineage>
</organism>
<evidence type="ECO:0008006" key="4">
    <source>
        <dbReference type="Google" id="ProtNLM"/>
    </source>
</evidence>
<gene>
    <name evidence="2" type="ORF">HMPREF3186_01053</name>
</gene>
<dbReference type="Proteomes" id="UP000070355">
    <property type="component" value="Unassembled WGS sequence"/>
</dbReference>
<name>A0A133ZVZ6_9BACL</name>
<evidence type="ECO:0000313" key="3">
    <source>
        <dbReference type="Proteomes" id="UP000070355"/>
    </source>
</evidence>
<dbReference type="InterPro" id="IPR021560">
    <property type="entry name" value="DUF3021"/>
</dbReference>
<dbReference type="STRING" id="1379.HMPREF3186_01053"/>
<dbReference type="AlphaFoldDB" id="A0A133ZVZ6"/>
<feature type="transmembrane region" description="Helical" evidence="1">
    <location>
        <begin position="7"/>
        <end position="28"/>
    </location>
</feature>
<dbReference type="GeneID" id="93288990"/>
<reference evidence="3" key="1">
    <citation type="submission" date="2016-01" db="EMBL/GenBank/DDBJ databases">
        <authorList>
            <person name="Mitreva M."/>
            <person name="Pepin K.H."/>
            <person name="Mihindukulasuriya K.A."/>
            <person name="Fulton R."/>
            <person name="Fronick C."/>
            <person name="O'Laughlin M."/>
            <person name="Miner T."/>
            <person name="Herter B."/>
            <person name="Rosa B.A."/>
            <person name="Cordes M."/>
            <person name="Tomlinson C."/>
            <person name="Wollam A."/>
            <person name="Palsikar V.B."/>
            <person name="Mardis E.R."/>
            <person name="Wilson R.K."/>
        </authorList>
    </citation>
    <scope>NUCLEOTIDE SEQUENCE [LARGE SCALE GENOMIC DNA]</scope>
    <source>
        <strain evidence="3">DNF01167</strain>
    </source>
</reference>